<keyword evidence="3" id="KW-1185">Reference proteome</keyword>
<sequence>MASIPSRPPLQSGQECRRYSGRSRSPRINTARSRTTCLKRRCSAAVFVNRGLFLVRRLDTQVQQSVQSIVDPLQFAYQQNRGVDDVLLTLRHLVQSYLDTLKSYIRLVD</sequence>
<evidence type="ECO:0000313" key="3">
    <source>
        <dbReference type="Proteomes" id="UP001152622"/>
    </source>
</evidence>
<feature type="region of interest" description="Disordered" evidence="1">
    <location>
        <begin position="1"/>
        <end position="32"/>
    </location>
</feature>
<protein>
    <submittedName>
        <fullName evidence="2">Uncharacterized protein</fullName>
    </submittedName>
</protein>
<dbReference type="Proteomes" id="UP001152622">
    <property type="component" value="Chromosome 15"/>
</dbReference>
<evidence type="ECO:0000313" key="2">
    <source>
        <dbReference type="EMBL" id="KAJ8341747.1"/>
    </source>
</evidence>
<organism evidence="2 3">
    <name type="scientific">Synaphobranchus kaupii</name>
    <name type="common">Kaup's arrowtooth eel</name>
    <dbReference type="NCBI Taxonomy" id="118154"/>
    <lineage>
        <taxon>Eukaryota</taxon>
        <taxon>Metazoa</taxon>
        <taxon>Chordata</taxon>
        <taxon>Craniata</taxon>
        <taxon>Vertebrata</taxon>
        <taxon>Euteleostomi</taxon>
        <taxon>Actinopterygii</taxon>
        <taxon>Neopterygii</taxon>
        <taxon>Teleostei</taxon>
        <taxon>Anguilliformes</taxon>
        <taxon>Synaphobranchidae</taxon>
        <taxon>Synaphobranchus</taxon>
    </lineage>
</organism>
<gene>
    <name evidence="2" type="ORF">SKAU_G00340380</name>
</gene>
<evidence type="ECO:0000256" key="1">
    <source>
        <dbReference type="SAM" id="MobiDB-lite"/>
    </source>
</evidence>
<proteinExistence type="predicted"/>
<reference evidence="2" key="1">
    <citation type="journal article" date="2023" name="Science">
        <title>Genome structures resolve the early diversification of teleost fishes.</title>
        <authorList>
            <person name="Parey E."/>
            <person name="Louis A."/>
            <person name="Montfort J."/>
            <person name="Bouchez O."/>
            <person name="Roques C."/>
            <person name="Iampietro C."/>
            <person name="Lluch J."/>
            <person name="Castinel A."/>
            <person name="Donnadieu C."/>
            <person name="Desvignes T."/>
            <person name="Floi Bucao C."/>
            <person name="Jouanno E."/>
            <person name="Wen M."/>
            <person name="Mejri S."/>
            <person name="Dirks R."/>
            <person name="Jansen H."/>
            <person name="Henkel C."/>
            <person name="Chen W.J."/>
            <person name="Zahm M."/>
            <person name="Cabau C."/>
            <person name="Klopp C."/>
            <person name="Thompson A.W."/>
            <person name="Robinson-Rechavi M."/>
            <person name="Braasch I."/>
            <person name="Lecointre G."/>
            <person name="Bobe J."/>
            <person name="Postlethwait J.H."/>
            <person name="Berthelot C."/>
            <person name="Roest Crollius H."/>
            <person name="Guiguen Y."/>
        </authorList>
    </citation>
    <scope>NUCLEOTIDE SEQUENCE</scope>
    <source>
        <strain evidence="2">WJC10195</strain>
    </source>
</reference>
<name>A0A9Q1IJ56_SYNKA</name>
<dbReference type="EMBL" id="JAINUF010000015">
    <property type="protein sequence ID" value="KAJ8341747.1"/>
    <property type="molecule type" value="Genomic_DNA"/>
</dbReference>
<accession>A0A9Q1IJ56</accession>
<dbReference type="AlphaFoldDB" id="A0A9Q1IJ56"/>
<comment type="caution">
    <text evidence="2">The sequence shown here is derived from an EMBL/GenBank/DDBJ whole genome shotgun (WGS) entry which is preliminary data.</text>
</comment>